<dbReference type="GO" id="GO:0071013">
    <property type="term" value="C:catalytic step 2 spliceosome"/>
    <property type="evidence" value="ECO:0007669"/>
    <property type="project" value="TreeGrafter"/>
</dbReference>
<dbReference type="GO" id="GO:0030623">
    <property type="term" value="F:U5 snRNA binding"/>
    <property type="evidence" value="ECO:0007669"/>
    <property type="project" value="InterPro"/>
</dbReference>
<dbReference type="Gene3D" id="3.30.43.40">
    <property type="entry name" value="Pre-mRNA-processing-splicing factor 8, U5-snRNA-binding domain"/>
    <property type="match status" value="1"/>
</dbReference>
<organism evidence="2 3">
    <name type="scientific">Rotaria socialis</name>
    <dbReference type="NCBI Taxonomy" id="392032"/>
    <lineage>
        <taxon>Eukaryota</taxon>
        <taxon>Metazoa</taxon>
        <taxon>Spiralia</taxon>
        <taxon>Gnathifera</taxon>
        <taxon>Rotifera</taxon>
        <taxon>Eurotatoria</taxon>
        <taxon>Bdelloidea</taxon>
        <taxon>Philodinida</taxon>
        <taxon>Philodinidae</taxon>
        <taxon>Rotaria</taxon>
    </lineage>
</organism>
<dbReference type="SUPFAM" id="SSF53098">
    <property type="entry name" value="Ribonuclease H-like"/>
    <property type="match status" value="1"/>
</dbReference>
<dbReference type="GO" id="GO:0005682">
    <property type="term" value="C:U5 snRNP"/>
    <property type="evidence" value="ECO:0007669"/>
    <property type="project" value="TreeGrafter"/>
</dbReference>
<sequence>MTGLPQTSNDFLTFQEVIIEIEHPIRLYCRYIDRIHMFFRFTAEEARDLIQRCLTEHPDPNNENIVDYNDKNVDNPNLLFNMCVFECRILPKIRMTHEEFVHKDGAWDLQNETTKERTAQCFLHVDDESMNRYHNRARQILVASGSTTFKKLVNKWNTALIG</sequence>
<dbReference type="InterPro" id="IPR027652">
    <property type="entry name" value="PRP8"/>
</dbReference>
<proteinExistence type="predicted"/>
<comment type="caution">
    <text evidence="2">The sequence shown here is derived from an EMBL/GenBank/DDBJ whole genome shotgun (WGS) entry which is preliminary data.</text>
</comment>
<dbReference type="AlphaFoldDB" id="A0A817XMN1"/>
<evidence type="ECO:0000259" key="1">
    <source>
        <dbReference type="Pfam" id="PF10597"/>
    </source>
</evidence>
<protein>
    <recommendedName>
        <fullName evidence="1">Pre-mRNA-processing-splicing factor 8 U5-snRNA-binding domain-containing protein</fullName>
    </recommendedName>
</protein>
<dbReference type="GO" id="GO:0097157">
    <property type="term" value="F:pre-mRNA intronic binding"/>
    <property type="evidence" value="ECO:0007669"/>
    <property type="project" value="TreeGrafter"/>
</dbReference>
<gene>
    <name evidence="2" type="ORF">GRG538_LOCUS7219</name>
</gene>
<dbReference type="Pfam" id="PF10597">
    <property type="entry name" value="U5_2-snRNA_bdg"/>
    <property type="match status" value="1"/>
</dbReference>
<dbReference type="GO" id="GO:0000244">
    <property type="term" value="P:spliceosomal tri-snRNP complex assembly"/>
    <property type="evidence" value="ECO:0007669"/>
    <property type="project" value="TreeGrafter"/>
</dbReference>
<dbReference type="PANTHER" id="PTHR11140:SF0">
    <property type="entry name" value="PRE-MRNA-PROCESSING-SPLICING FACTOR 8"/>
    <property type="match status" value="1"/>
</dbReference>
<evidence type="ECO:0000313" key="3">
    <source>
        <dbReference type="Proteomes" id="UP000663872"/>
    </source>
</evidence>
<name>A0A817XMN1_9BILA</name>
<dbReference type="EMBL" id="CAJNYT010000765">
    <property type="protein sequence ID" value="CAF3370186.1"/>
    <property type="molecule type" value="Genomic_DNA"/>
</dbReference>
<accession>A0A817XMN1</accession>
<dbReference type="GO" id="GO:0017070">
    <property type="term" value="F:U6 snRNA binding"/>
    <property type="evidence" value="ECO:0007669"/>
    <property type="project" value="TreeGrafter"/>
</dbReference>
<dbReference type="Proteomes" id="UP000663872">
    <property type="component" value="Unassembled WGS sequence"/>
</dbReference>
<dbReference type="GO" id="GO:0030620">
    <property type="term" value="F:U2 snRNA binding"/>
    <property type="evidence" value="ECO:0007669"/>
    <property type="project" value="TreeGrafter"/>
</dbReference>
<dbReference type="InterPro" id="IPR042516">
    <property type="entry name" value="Prp8_U5-snRNA-bd_sf"/>
</dbReference>
<evidence type="ECO:0000313" key="2">
    <source>
        <dbReference type="EMBL" id="CAF3370186.1"/>
    </source>
</evidence>
<dbReference type="GO" id="GO:0030619">
    <property type="term" value="F:U1 snRNA binding"/>
    <property type="evidence" value="ECO:0007669"/>
    <property type="project" value="TreeGrafter"/>
</dbReference>
<dbReference type="InterPro" id="IPR012337">
    <property type="entry name" value="RNaseH-like_sf"/>
</dbReference>
<dbReference type="PANTHER" id="PTHR11140">
    <property type="entry name" value="PRE-MRNA SPLICING FACTOR PRP8"/>
    <property type="match status" value="1"/>
</dbReference>
<feature type="domain" description="Pre-mRNA-processing-splicing factor 8 U5-snRNA-binding" evidence="1">
    <location>
        <begin position="130"/>
        <end position="161"/>
    </location>
</feature>
<reference evidence="2" key="1">
    <citation type="submission" date="2021-02" db="EMBL/GenBank/DDBJ databases">
        <authorList>
            <person name="Nowell W R."/>
        </authorList>
    </citation>
    <scope>NUCLEOTIDE SEQUENCE</scope>
</reference>
<dbReference type="InterPro" id="IPR019581">
    <property type="entry name" value="Prp8_U5-snRNA-bd"/>
</dbReference>